<keyword evidence="2" id="KW-1185">Reference proteome</keyword>
<reference evidence="1 2" key="1">
    <citation type="submission" date="2024-04" db="EMBL/GenBank/DDBJ databases">
        <title>Tritrichomonas musculus Genome.</title>
        <authorList>
            <person name="Alves-Ferreira E."/>
            <person name="Grigg M."/>
            <person name="Lorenzi H."/>
            <person name="Galac M."/>
        </authorList>
    </citation>
    <scope>NUCLEOTIDE SEQUENCE [LARGE SCALE GENOMIC DNA]</scope>
    <source>
        <strain evidence="1 2">EAF2021</strain>
    </source>
</reference>
<name>A0ABR2JPR2_9EUKA</name>
<sequence>MLNITDFKQQKTEEEEEVEIFASELEKKIINMVIGCNIAFLHIDKLYFIKLLNFLGISDREIPTSYSIRRVVKAFSNQIYKETYSDFHNSIVSLVVDGSTSWTTNFYEFALFSPGKIKHIKLL</sequence>
<comment type="caution">
    <text evidence="1">The sequence shown here is derived from an EMBL/GenBank/DDBJ whole genome shotgun (WGS) entry which is preliminary data.</text>
</comment>
<gene>
    <name evidence="1" type="ORF">M9Y10_003057</name>
</gene>
<evidence type="ECO:0000313" key="2">
    <source>
        <dbReference type="Proteomes" id="UP001470230"/>
    </source>
</evidence>
<evidence type="ECO:0000313" key="1">
    <source>
        <dbReference type="EMBL" id="KAK8880386.1"/>
    </source>
</evidence>
<accession>A0ABR2JPR2</accession>
<organism evidence="1 2">
    <name type="scientific">Tritrichomonas musculus</name>
    <dbReference type="NCBI Taxonomy" id="1915356"/>
    <lineage>
        <taxon>Eukaryota</taxon>
        <taxon>Metamonada</taxon>
        <taxon>Parabasalia</taxon>
        <taxon>Tritrichomonadida</taxon>
        <taxon>Tritrichomonadidae</taxon>
        <taxon>Tritrichomonas</taxon>
    </lineage>
</organism>
<dbReference type="Proteomes" id="UP001470230">
    <property type="component" value="Unassembled WGS sequence"/>
</dbReference>
<protein>
    <submittedName>
        <fullName evidence="1">Uncharacterized protein</fullName>
    </submittedName>
</protein>
<dbReference type="EMBL" id="JAPFFF010000010">
    <property type="protein sequence ID" value="KAK8880386.1"/>
    <property type="molecule type" value="Genomic_DNA"/>
</dbReference>
<proteinExistence type="predicted"/>